<comment type="caution">
    <text evidence="1">The sequence shown here is derived from an EMBL/GenBank/DDBJ whole genome shotgun (WGS) entry which is preliminary data.</text>
</comment>
<dbReference type="EMBL" id="BARW01005170">
    <property type="protein sequence ID" value="GAI76211.1"/>
    <property type="molecule type" value="Genomic_DNA"/>
</dbReference>
<organism evidence="1">
    <name type="scientific">marine sediment metagenome</name>
    <dbReference type="NCBI Taxonomy" id="412755"/>
    <lineage>
        <taxon>unclassified sequences</taxon>
        <taxon>metagenomes</taxon>
        <taxon>ecological metagenomes</taxon>
    </lineage>
</organism>
<dbReference type="Pfam" id="PF07676">
    <property type="entry name" value="PD40"/>
    <property type="match status" value="2"/>
</dbReference>
<name>X1SAQ9_9ZZZZ</name>
<reference evidence="1" key="1">
    <citation type="journal article" date="2014" name="Front. Microbiol.">
        <title>High frequency of phylogenetically diverse reductive dehalogenase-homologous genes in deep subseafloor sedimentary metagenomes.</title>
        <authorList>
            <person name="Kawai M."/>
            <person name="Futagami T."/>
            <person name="Toyoda A."/>
            <person name="Takaki Y."/>
            <person name="Nishi S."/>
            <person name="Hori S."/>
            <person name="Arai W."/>
            <person name="Tsubouchi T."/>
            <person name="Morono Y."/>
            <person name="Uchiyama I."/>
            <person name="Ito T."/>
            <person name="Fujiyama A."/>
            <person name="Inagaki F."/>
            <person name="Takami H."/>
        </authorList>
    </citation>
    <scope>NUCLEOTIDE SEQUENCE</scope>
    <source>
        <strain evidence="1">Expedition CK06-06</strain>
    </source>
</reference>
<proteinExistence type="predicted"/>
<evidence type="ECO:0000313" key="1">
    <source>
        <dbReference type="EMBL" id="GAI76211.1"/>
    </source>
</evidence>
<feature type="non-terminal residue" evidence="1">
    <location>
        <position position="193"/>
    </location>
</feature>
<gene>
    <name evidence="1" type="ORF">S12H4_11491</name>
</gene>
<dbReference type="AlphaFoldDB" id="X1SAQ9"/>
<protein>
    <submittedName>
        <fullName evidence="1">Uncharacterized protein</fullName>
    </submittedName>
</protein>
<accession>X1SAQ9</accession>
<dbReference type="SUPFAM" id="SSF69304">
    <property type="entry name" value="Tricorn protease N-terminal domain"/>
    <property type="match status" value="1"/>
</dbReference>
<sequence>MLEYIDRKAGEHILKVFPMPPGKLLPFAVAGKIYEKWKGQSFKLGLPIEDQQSASVSGAQGSTASGRFQSFERGRMYVITSGAQAGRVVTISRGAAYNEYSRLNFEASWLGFPVLRYNSPETGYDQYDFEGGYIATTDGKTFHALPYEQGRIAFVSNRDGNREIYVTDACGRNQINMTKHPSADMSPAWSSDG</sequence>
<dbReference type="InterPro" id="IPR011042">
    <property type="entry name" value="6-blade_b-propeller_TolB-like"/>
</dbReference>
<dbReference type="Gene3D" id="2.120.10.30">
    <property type="entry name" value="TolB, C-terminal domain"/>
    <property type="match status" value="1"/>
</dbReference>
<dbReference type="InterPro" id="IPR011659">
    <property type="entry name" value="WD40"/>
</dbReference>